<protein>
    <submittedName>
        <fullName evidence="2">AlpA family transcriptional regulator</fullName>
    </submittedName>
</protein>
<name>A0A495RIB7_9GAMM</name>
<organism evidence="2 3">
    <name type="scientific">Orbus hercynius</name>
    <dbReference type="NCBI Taxonomy" id="593135"/>
    <lineage>
        <taxon>Bacteria</taxon>
        <taxon>Pseudomonadati</taxon>
        <taxon>Pseudomonadota</taxon>
        <taxon>Gammaproteobacteria</taxon>
        <taxon>Orbales</taxon>
        <taxon>Orbaceae</taxon>
        <taxon>Orbus</taxon>
    </lineage>
</organism>
<sequence>MPELITENELMKRLGIKSRSTIYSLMKKRGMPDAVLTHPRRYSEKAISEWINKGGVNQNS</sequence>
<evidence type="ECO:0000313" key="3">
    <source>
        <dbReference type="Proteomes" id="UP000278542"/>
    </source>
</evidence>
<accession>A0A495RIB7</accession>
<dbReference type="InterPro" id="IPR041657">
    <property type="entry name" value="HTH_17"/>
</dbReference>
<dbReference type="Proteomes" id="UP000278542">
    <property type="component" value="Unassembled WGS sequence"/>
</dbReference>
<feature type="domain" description="Helix-turn-helix" evidence="1">
    <location>
        <begin position="6"/>
        <end position="53"/>
    </location>
</feature>
<proteinExistence type="predicted"/>
<dbReference type="RefSeq" id="WP_211324592.1">
    <property type="nucleotide sequence ID" value="NZ_RBWY01000001.1"/>
</dbReference>
<keyword evidence="3" id="KW-1185">Reference proteome</keyword>
<dbReference type="Pfam" id="PF12728">
    <property type="entry name" value="HTH_17"/>
    <property type="match status" value="1"/>
</dbReference>
<dbReference type="EMBL" id="RBWY01000001">
    <property type="protein sequence ID" value="RKS87283.1"/>
    <property type="molecule type" value="Genomic_DNA"/>
</dbReference>
<dbReference type="AlphaFoldDB" id="A0A495RIB7"/>
<evidence type="ECO:0000259" key="1">
    <source>
        <dbReference type="Pfam" id="PF12728"/>
    </source>
</evidence>
<comment type="caution">
    <text evidence="2">The sequence shown here is derived from an EMBL/GenBank/DDBJ whole genome shotgun (WGS) entry which is preliminary data.</text>
</comment>
<evidence type="ECO:0000313" key="2">
    <source>
        <dbReference type="EMBL" id="RKS87283.1"/>
    </source>
</evidence>
<reference evidence="2 3" key="1">
    <citation type="submission" date="2018-10" db="EMBL/GenBank/DDBJ databases">
        <title>Genomic Encyclopedia of Type Strains, Phase IV (KMG-IV): sequencing the most valuable type-strain genomes for metagenomic binning, comparative biology and taxonomic classification.</title>
        <authorList>
            <person name="Goeker M."/>
        </authorList>
    </citation>
    <scope>NUCLEOTIDE SEQUENCE [LARGE SCALE GENOMIC DNA]</scope>
    <source>
        <strain evidence="2 3">DSM 22228</strain>
    </source>
</reference>
<gene>
    <name evidence="2" type="ORF">DES39_0503</name>
</gene>